<accession>N0BHL2</accession>
<evidence type="ECO:0000256" key="2">
    <source>
        <dbReference type="ARBA" id="ARBA00022722"/>
    </source>
</evidence>
<dbReference type="SUPFAM" id="SSF88723">
    <property type="entry name" value="PIN domain-like"/>
    <property type="match status" value="1"/>
</dbReference>
<evidence type="ECO:0000256" key="5">
    <source>
        <dbReference type="ARBA" id="ARBA00022842"/>
    </source>
</evidence>
<keyword evidence="5" id="KW-0460">Magnesium</keyword>
<proteinExistence type="predicted"/>
<gene>
    <name evidence="7" type="ORF">Asulf_01832</name>
</gene>
<evidence type="ECO:0000256" key="4">
    <source>
        <dbReference type="ARBA" id="ARBA00022801"/>
    </source>
</evidence>
<dbReference type="InterPro" id="IPR051749">
    <property type="entry name" value="PINc/VapC_TA_RNase"/>
</dbReference>
<dbReference type="InterPro" id="IPR029060">
    <property type="entry name" value="PIN-like_dom_sf"/>
</dbReference>
<evidence type="ECO:0000256" key="1">
    <source>
        <dbReference type="ARBA" id="ARBA00022649"/>
    </source>
</evidence>
<keyword evidence="8" id="KW-1185">Reference proteome</keyword>
<dbReference type="AlphaFoldDB" id="N0BHL2"/>
<keyword evidence="3" id="KW-0479">Metal-binding</keyword>
<dbReference type="GO" id="GO:0016787">
    <property type="term" value="F:hydrolase activity"/>
    <property type="evidence" value="ECO:0007669"/>
    <property type="project" value="UniProtKB-KW"/>
</dbReference>
<dbReference type="KEGG" id="ast:Asulf_01832"/>
<dbReference type="CDD" id="cd09881">
    <property type="entry name" value="PIN_VapC4-5_FitB-like"/>
    <property type="match status" value="1"/>
</dbReference>
<dbReference type="PANTHER" id="PTHR42740">
    <property type="entry name" value="RIBONUCLEASE VAPC3"/>
    <property type="match status" value="1"/>
</dbReference>
<dbReference type="HOGENOM" id="CLU_118482_3_1_2"/>
<dbReference type="Gene3D" id="3.40.50.1010">
    <property type="entry name" value="5'-nuclease"/>
    <property type="match status" value="1"/>
</dbReference>
<evidence type="ECO:0000256" key="3">
    <source>
        <dbReference type="ARBA" id="ARBA00022723"/>
    </source>
</evidence>
<evidence type="ECO:0000259" key="6">
    <source>
        <dbReference type="Pfam" id="PF01850"/>
    </source>
</evidence>
<reference evidence="7 8" key="1">
    <citation type="journal article" date="2013" name="Genome Announc.">
        <title>Complete Genome Sequence of the Thermophilic and Facultatively Chemolithoautotrophic Sulfate Reducer Archaeoglobus sulfaticallidus Strain PM70-1T.</title>
        <authorList>
            <person name="Stokke R."/>
            <person name="Hocking W.P."/>
            <person name="Steinsbu B.O."/>
            <person name="Steen I.H."/>
        </authorList>
    </citation>
    <scope>NUCLEOTIDE SEQUENCE [LARGE SCALE GENOMIC DNA]</scope>
    <source>
        <strain evidence="7">PM70-1</strain>
    </source>
</reference>
<organism evidence="7 8">
    <name type="scientific">Archaeoglobus sulfaticallidus PM70-1</name>
    <dbReference type="NCBI Taxonomy" id="387631"/>
    <lineage>
        <taxon>Archaea</taxon>
        <taxon>Methanobacteriati</taxon>
        <taxon>Methanobacteriota</taxon>
        <taxon>Archaeoglobi</taxon>
        <taxon>Archaeoglobales</taxon>
        <taxon>Archaeoglobaceae</taxon>
        <taxon>Archaeoglobus</taxon>
    </lineage>
</organism>
<dbReference type="STRING" id="387631.Asulf_01832"/>
<dbReference type="eggNOG" id="arCOG02219">
    <property type="taxonomic scope" value="Archaea"/>
</dbReference>
<dbReference type="RefSeq" id="WP_015591400.1">
    <property type="nucleotide sequence ID" value="NC_021169.1"/>
</dbReference>
<name>N0BHL2_9EURY</name>
<dbReference type="GO" id="GO:0046872">
    <property type="term" value="F:metal ion binding"/>
    <property type="evidence" value="ECO:0007669"/>
    <property type="project" value="UniProtKB-KW"/>
</dbReference>
<sequence>MIVLDTDVLIEIFDRNSKKGEEVLKKLEGYDVATTSINLHEIACGFSRIGKLLPEEIRFLKILDFTSKDALLSAKLENKLEKVDNAVGRFDTMIAAICINRNAAIATFNKKHFERFVEFGLKLFDVG</sequence>
<feature type="domain" description="PIN" evidence="6">
    <location>
        <begin position="2"/>
        <end position="115"/>
    </location>
</feature>
<dbReference type="PANTHER" id="PTHR42740:SF1">
    <property type="entry name" value="RIBONUCLEASE VAPC3"/>
    <property type="match status" value="1"/>
</dbReference>
<keyword evidence="1" id="KW-1277">Toxin-antitoxin system</keyword>
<dbReference type="GeneID" id="15393467"/>
<keyword evidence="4" id="KW-0378">Hydrolase</keyword>
<dbReference type="Pfam" id="PF01850">
    <property type="entry name" value="PIN"/>
    <property type="match status" value="1"/>
</dbReference>
<dbReference type="Proteomes" id="UP000013307">
    <property type="component" value="Chromosome"/>
</dbReference>
<protein>
    <submittedName>
        <fullName evidence="7">Putative nucleic acid-binding protein, contains PIN domain</fullName>
    </submittedName>
</protein>
<evidence type="ECO:0000313" key="7">
    <source>
        <dbReference type="EMBL" id="AGK61802.1"/>
    </source>
</evidence>
<keyword evidence="2" id="KW-0540">Nuclease</keyword>
<dbReference type="GO" id="GO:0004540">
    <property type="term" value="F:RNA nuclease activity"/>
    <property type="evidence" value="ECO:0007669"/>
    <property type="project" value="TreeGrafter"/>
</dbReference>
<dbReference type="EMBL" id="CP005290">
    <property type="protein sequence ID" value="AGK61802.1"/>
    <property type="molecule type" value="Genomic_DNA"/>
</dbReference>
<dbReference type="InterPro" id="IPR002716">
    <property type="entry name" value="PIN_dom"/>
</dbReference>
<evidence type="ECO:0000313" key="8">
    <source>
        <dbReference type="Proteomes" id="UP000013307"/>
    </source>
</evidence>